<sequence length="193" mass="22174">MGGPLALSHPNIVHFISIASLPITPKQNPSINNNNTSKPKWLLPLKALIFAMIARVYEYNAYWHPHFVLVLYCCHLYLGLELVLVLLATPVRTLLGFEIEPQFNEPYLSTSLQDFWGHRWNLTVTRIIFYVLQYTTPYAVTCFFVLHGVCTVVEVSVKKVALRRGWRLHRVVLIPLVVAFMVALRIGYFFLSC</sequence>
<dbReference type="EMBL" id="JAYMYS010000007">
    <property type="protein sequence ID" value="KAK7387130.1"/>
    <property type="molecule type" value="Genomic_DNA"/>
</dbReference>
<keyword evidence="3" id="KW-1185">Reference proteome</keyword>
<evidence type="ECO:0000313" key="2">
    <source>
        <dbReference type="EMBL" id="KAK7387130.1"/>
    </source>
</evidence>
<evidence type="ECO:0000313" key="3">
    <source>
        <dbReference type="Proteomes" id="UP001386955"/>
    </source>
</evidence>
<comment type="caution">
    <text evidence="2">The sequence shown here is derived from an EMBL/GenBank/DDBJ whole genome shotgun (WGS) entry which is preliminary data.</text>
</comment>
<keyword evidence="1" id="KW-0472">Membrane</keyword>
<dbReference type="PANTHER" id="PTHR31595">
    <property type="entry name" value="LONG-CHAIN-ALCOHOL O-FATTY-ACYLTRANSFERASE 3-RELATED"/>
    <property type="match status" value="1"/>
</dbReference>
<dbReference type="Proteomes" id="UP001386955">
    <property type="component" value="Unassembled WGS sequence"/>
</dbReference>
<dbReference type="GO" id="GO:0008374">
    <property type="term" value="F:O-acyltransferase activity"/>
    <property type="evidence" value="ECO:0007669"/>
    <property type="project" value="InterPro"/>
</dbReference>
<protein>
    <submittedName>
        <fullName evidence="2">Uncharacterized protein</fullName>
    </submittedName>
</protein>
<reference evidence="2 3" key="1">
    <citation type="submission" date="2024-01" db="EMBL/GenBank/DDBJ databases">
        <title>The genomes of 5 underutilized Papilionoideae crops provide insights into root nodulation and disease resistanc.</title>
        <authorList>
            <person name="Jiang F."/>
        </authorList>
    </citation>
    <scope>NUCLEOTIDE SEQUENCE [LARGE SCALE GENOMIC DNA]</scope>
    <source>
        <strain evidence="2">DUOXIRENSHENG_FW03</strain>
        <tissue evidence="2">Leaves</tissue>
    </source>
</reference>
<feature type="transmembrane region" description="Helical" evidence="1">
    <location>
        <begin position="171"/>
        <end position="191"/>
    </location>
</feature>
<dbReference type="GO" id="GO:0006629">
    <property type="term" value="P:lipid metabolic process"/>
    <property type="evidence" value="ECO:0007669"/>
    <property type="project" value="InterPro"/>
</dbReference>
<keyword evidence="1" id="KW-1133">Transmembrane helix</keyword>
<proteinExistence type="predicted"/>
<gene>
    <name evidence="2" type="ORF">VNO78_27657</name>
</gene>
<dbReference type="PANTHER" id="PTHR31595:SF70">
    <property type="entry name" value="LONG-CHAIN-ALCOHOL O-FATTY-ACYLTRANSFERASE 3-RELATED"/>
    <property type="match status" value="1"/>
</dbReference>
<feature type="transmembrane region" description="Helical" evidence="1">
    <location>
        <begin position="69"/>
        <end position="88"/>
    </location>
</feature>
<keyword evidence="1" id="KW-0812">Transmembrane</keyword>
<organism evidence="2 3">
    <name type="scientific">Psophocarpus tetragonolobus</name>
    <name type="common">Winged bean</name>
    <name type="synonym">Dolichos tetragonolobus</name>
    <dbReference type="NCBI Taxonomy" id="3891"/>
    <lineage>
        <taxon>Eukaryota</taxon>
        <taxon>Viridiplantae</taxon>
        <taxon>Streptophyta</taxon>
        <taxon>Embryophyta</taxon>
        <taxon>Tracheophyta</taxon>
        <taxon>Spermatophyta</taxon>
        <taxon>Magnoliopsida</taxon>
        <taxon>eudicotyledons</taxon>
        <taxon>Gunneridae</taxon>
        <taxon>Pentapetalae</taxon>
        <taxon>rosids</taxon>
        <taxon>fabids</taxon>
        <taxon>Fabales</taxon>
        <taxon>Fabaceae</taxon>
        <taxon>Papilionoideae</taxon>
        <taxon>50 kb inversion clade</taxon>
        <taxon>NPAAA clade</taxon>
        <taxon>indigoferoid/millettioid clade</taxon>
        <taxon>Phaseoleae</taxon>
        <taxon>Psophocarpus</taxon>
    </lineage>
</organism>
<feature type="transmembrane region" description="Helical" evidence="1">
    <location>
        <begin position="127"/>
        <end position="150"/>
    </location>
</feature>
<accession>A0AAN9S0S8</accession>
<dbReference type="InterPro" id="IPR044851">
    <property type="entry name" value="Wax_synthase"/>
</dbReference>
<evidence type="ECO:0000256" key="1">
    <source>
        <dbReference type="SAM" id="Phobius"/>
    </source>
</evidence>
<dbReference type="AlphaFoldDB" id="A0AAN9S0S8"/>
<feature type="transmembrane region" description="Helical" evidence="1">
    <location>
        <begin position="41"/>
        <end position="57"/>
    </location>
</feature>
<name>A0AAN9S0S8_PSOTE</name>